<gene>
    <name evidence="1" type="ORF">EDD35_0223</name>
</gene>
<dbReference type="AlphaFoldDB" id="A0A3N2GNH7"/>
<dbReference type="EMBL" id="RKHY01000001">
    <property type="protein sequence ID" value="ROS37960.1"/>
    <property type="molecule type" value="Genomic_DNA"/>
</dbReference>
<dbReference type="SUPFAM" id="SSF51735">
    <property type="entry name" value="NAD(P)-binding Rossmann-fold domains"/>
    <property type="match status" value="1"/>
</dbReference>
<accession>A0A3N2GNH7</accession>
<name>A0A3N2GNH7_9PSEU</name>
<dbReference type="RefSeq" id="WP_231960548.1">
    <property type="nucleotide sequence ID" value="NZ_RKHY01000001.1"/>
</dbReference>
<dbReference type="Gene3D" id="3.40.50.720">
    <property type="entry name" value="NAD(P)-binding Rossmann-like Domain"/>
    <property type="match status" value="1"/>
</dbReference>
<reference evidence="1 2" key="1">
    <citation type="submission" date="2018-11" db="EMBL/GenBank/DDBJ databases">
        <title>Sequencing the genomes of 1000 actinobacteria strains.</title>
        <authorList>
            <person name="Klenk H.-P."/>
        </authorList>
    </citation>
    <scope>NUCLEOTIDE SEQUENCE [LARGE SCALE GENOMIC DNA]</scope>
    <source>
        <strain evidence="1 2">DSM 44348</strain>
    </source>
</reference>
<organism evidence="1 2">
    <name type="scientific">Amycolatopsis thermoflava</name>
    <dbReference type="NCBI Taxonomy" id="84480"/>
    <lineage>
        <taxon>Bacteria</taxon>
        <taxon>Bacillati</taxon>
        <taxon>Actinomycetota</taxon>
        <taxon>Actinomycetes</taxon>
        <taxon>Pseudonocardiales</taxon>
        <taxon>Pseudonocardiaceae</taxon>
        <taxon>Amycolatopsis</taxon>
        <taxon>Amycolatopsis methanolica group</taxon>
    </lineage>
</organism>
<evidence type="ECO:0000313" key="2">
    <source>
        <dbReference type="Proteomes" id="UP000274843"/>
    </source>
</evidence>
<dbReference type="InterPro" id="IPR036291">
    <property type="entry name" value="NAD(P)-bd_dom_sf"/>
</dbReference>
<proteinExistence type="predicted"/>
<dbReference type="GeneID" id="301849390"/>
<protein>
    <submittedName>
        <fullName evidence="1">Uncharacterized protein</fullName>
    </submittedName>
</protein>
<dbReference type="Proteomes" id="UP000274843">
    <property type="component" value="Unassembled WGS sequence"/>
</dbReference>
<sequence>MDAAALTCAGTTAFRAVKVSRLASGELVAVFGVGGLGPGPPGGRVALPARGALTVPLFDAVTGSIAGTRRDTADVFALHAAGRTCVVAETCLAELRAGEIPARVVLDLGASLWTL</sequence>
<keyword evidence="2" id="KW-1185">Reference proteome</keyword>
<evidence type="ECO:0000313" key="1">
    <source>
        <dbReference type="EMBL" id="ROS37960.1"/>
    </source>
</evidence>
<comment type="caution">
    <text evidence="1">The sequence shown here is derived from an EMBL/GenBank/DDBJ whole genome shotgun (WGS) entry which is preliminary data.</text>
</comment>